<keyword evidence="5" id="KW-1185">Reference proteome</keyword>
<dbReference type="InterPro" id="IPR036901">
    <property type="entry name" value="Asp/Orn_carbamoylTrfase_sf"/>
</dbReference>
<evidence type="ECO:0000313" key="5">
    <source>
        <dbReference type="Proteomes" id="UP001158049"/>
    </source>
</evidence>
<dbReference type="SUPFAM" id="SSF53671">
    <property type="entry name" value="Aspartate/ornithine carbamoyltransferase"/>
    <property type="match status" value="1"/>
</dbReference>
<protein>
    <submittedName>
        <fullName evidence="4">Ornithine carbamoyltransferase</fullName>
    </submittedName>
</protein>
<evidence type="ECO:0000256" key="2">
    <source>
        <dbReference type="ARBA" id="ARBA00022679"/>
    </source>
</evidence>
<dbReference type="RefSeq" id="WP_283442539.1">
    <property type="nucleotide sequence ID" value="NZ_FXUL01000008.1"/>
</dbReference>
<comment type="function">
    <text evidence="1">Reversibly catalyzes the transfer of the carbamoyl group from carbamoyl phosphate (CP) to the N(epsilon) atom of ornithine (ORN) to produce L-citrulline.</text>
</comment>
<feature type="domain" description="Aspartate/ornithine carbamoyltransferase carbamoyl-P binding" evidence="3">
    <location>
        <begin position="3"/>
        <end position="126"/>
    </location>
</feature>
<organism evidence="4 5">
    <name type="scientific">Noviherbaspirillum suwonense</name>
    <dbReference type="NCBI Taxonomy" id="1224511"/>
    <lineage>
        <taxon>Bacteria</taxon>
        <taxon>Pseudomonadati</taxon>
        <taxon>Pseudomonadota</taxon>
        <taxon>Betaproteobacteria</taxon>
        <taxon>Burkholderiales</taxon>
        <taxon>Oxalobacteraceae</taxon>
        <taxon>Noviherbaspirillum</taxon>
    </lineage>
</organism>
<dbReference type="Pfam" id="PF02729">
    <property type="entry name" value="OTCace_N"/>
    <property type="match status" value="1"/>
</dbReference>
<name>A0ABY1QB02_9BURK</name>
<accession>A0ABY1QB02</accession>
<keyword evidence="2" id="KW-0808">Transferase</keyword>
<evidence type="ECO:0000259" key="3">
    <source>
        <dbReference type="Pfam" id="PF02729"/>
    </source>
</evidence>
<gene>
    <name evidence="4" type="ORF">SAMN06295970_10836</name>
</gene>
<proteinExistence type="predicted"/>
<evidence type="ECO:0000256" key="1">
    <source>
        <dbReference type="ARBA" id="ARBA00003822"/>
    </source>
</evidence>
<sequence length="264" mass="29755">MHLLQITDLGSADVCEIWNIAKTQPKTMTGTVAWSFQGHGIRTRTTFIQAFRDLGLAFTELPNLLKTNERTADLAGYLDDFYDLYVIRESDHERLTEFAASTRRPVINAMSSRGHPCEVLTDAYYVETKLRPIASAKVCLWGPPTNVFHSWHELADVLDFCVVHVRDRQFHQKKRNVRFTEALPTAIDIVITDNGPAAGDAPSRPLTEDALAHMGYPRLLPTPPFLIGRELSFDPLSYPNFVGYQQKNLLLPVQRAIVQYALGS</sequence>
<dbReference type="EMBL" id="FXUL01000008">
    <property type="protein sequence ID" value="SMP62118.1"/>
    <property type="molecule type" value="Genomic_DNA"/>
</dbReference>
<dbReference type="Gene3D" id="3.40.50.1370">
    <property type="entry name" value="Aspartate/ornithine carbamoyltransferase"/>
    <property type="match status" value="2"/>
</dbReference>
<dbReference type="PANTHER" id="PTHR45753">
    <property type="entry name" value="ORNITHINE CARBAMOYLTRANSFERASE, MITOCHONDRIAL"/>
    <property type="match status" value="1"/>
</dbReference>
<reference evidence="4 5" key="1">
    <citation type="submission" date="2017-05" db="EMBL/GenBank/DDBJ databases">
        <authorList>
            <person name="Varghese N."/>
            <person name="Submissions S."/>
        </authorList>
    </citation>
    <scope>NUCLEOTIDE SEQUENCE [LARGE SCALE GENOMIC DNA]</scope>
    <source>
        <strain evidence="4 5">DSM 26001</strain>
    </source>
</reference>
<dbReference type="InterPro" id="IPR006132">
    <property type="entry name" value="Asp/Orn_carbamoyltranf_P-bd"/>
</dbReference>
<evidence type="ECO:0000313" key="4">
    <source>
        <dbReference type="EMBL" id="SMP62118.1"/>
    </source>
</evidence>
<dbReference type="PANTHER" id="PTHR45753:SF3">
    <property type="entry name" value="ORNITHINE TRANSCARBAMYLASE, MITOCHONDRIAL"/>
    <property type="match status" value="1"/>
</dbReference>
<comment type="caution">
    <text evidence="4">The sequence shown here is derived from an EMBL/GenBank/DDBJ whole genome shotgun (WGS) entry which is preliminary data.</text>
</comment>
<dbReference type="Proteomes" id="UP001158049">
    <property type="component" value="Unassembled WGS sequence"/>
</dbReference>